<proteinExistence type="predicted"/>
<dbReference type="InterPro" id="IPR029030">
    <property type="entry name" value="Caspase-like_dom_sf"/>
</dbReference>
<evidence type="ECO:0000256" key="1">
    <source>
        <dbReference type="SAM" id="MobiDB-lite"/>
    </source>
</evidence>
<comment type="caution">
    <text evidence="3">The sequence shown here is derived from an EMBL/GenBank/DDBJ whole genome shotgun (WGS) entry which is preliminary data.</text>
</comment>
<feature type="region of interest" description="Disordered" evidence="1">
    <location>
        <begin position="1"/>
        <end position="64"/>
    </location>
</feature>
<dbReference type="SUPFAM" id="SSF52129">
    <property type="entry name" value="Caspase-like"/>
    <property type="match status" value="1"/>
</dbReference>
<feature type="domain" description="Peptidase C14 caspase" evidence="2">
    <location>
        <begin position="187"/>
        <end position="413"/>
    </location>
</feature>
<accession>A0A3A8QCQ6</accession>
<dbReference type="EMBL" id="RAWB01000103">
    <property type="protein sequence ID" value="RKH61004.1"/>
    <property type="molecule type" value="Genomic_DNA"/>
</dbReference>
<evidence type="ECO:0000259" key="2">
    <source>
        <dbReference type="Pfam" id="PF00656"/>
    </source>
</evidence>
<dbReference type="Pfam" id="PF00656">
    <property type="entry name" value="Peptidase_C14"/>
    <property type="match status" value="1"/>
</dbReference>
<dbReference type="Gene3D" id="3.40.50.1460">
    <property type="match status" value="1"/>
</dbReference>
<sequence length="682" mass="71752">MGAAAASGRPRRRRPVLLPSGAAGIPALCDQGRGAHGLRRRAGPAAGRDRRGARTSGGGAALPCGARRGGLRLDCLRRLDGDRLPSRARGRDDAARGGGGRASSGWRGAGRDRRTRADLGGDLEGAPELVRGGAGAPGEPGARPRGGPHPGRSDRHGAARAKRPMSRLVWMAAVLFAASALAQLPERRFALAVGSNVGAPGHSRLRFAEADASRFADVLQELGGFRGEDVRVLHQPTRARLLTEVRALEQRIAEAARGSSRRTLLLLYWSGHATEQGLELGAESLTFAELRKLLGGSRAHVRLAFVDACRSGGLVTTKGARAVAAGFALDVTSDESPDGTAILASSGPGENALESAELRGSFFTHHLTAGLRGAADADGDGRITLQEAYRYAYAKTVSHTAEVSGVAQRPTYALDLKGKGDLVLADLRRADARLVFAPGTEPDRRWLVVRDEGLGEVLELREDPVKPRQLALRAGRYRLIRTTADDVRTGAFALTHGEERTATTVTLTERPFAERGAKGDEALEAGFSRPLTLLAAVGFNTPPLRGMGLTPALLLGGDVAMGAAQTLRIRARYQDGRGQDAGLPYGLRSLGGDVAWLWHLPVRGLEAGGRLGADAVRQSVATTPAGTALRGRAGAVLSYALPLAGRVSWFAEAEAQAAAFRLNDQAVVRPAFEALTGLGFRL</sequence>
<dbReference type="Proteomes" id="UP000272888">
    <property type="component" value="Unassembled WGS sequence"/>
</dbReference>
<evidence type="ECO:0000313" key="3">
    <source>
        <dbReference type="EMBL" id="RKH61004.1"/>
    </source>
</evidence>
<dbReference type="InterPro" id="IPR011600">
    <property type="entry name" value="Pept_C14_caspase"/>
</dbReference>
<feature type="region of interest" description="Disordered" evidence="1">
    <location>
        <begin position="83"/>
        <end position="160"/>
    </location>
</feature>
<keyword evidence="4" id="KW-1185">Reference proteome</keyword>
<name>A0A3A8QCQ6_9BACT</name>
<organism evidence="3 4">
    <name type="scientific">Corallococcus llansteffanensis</name>
    <dbReference type="NCBI Taxonomy" id="2316731"/>
    <lineage>
        <taxon>Bacteria</taxon>
        <taxon>Pseudomonadati</taxon>
        <taxon>Myxococcota</taxon>
        <taxon>Myxococcia</taxon>
        <taxon>Myxococcales</taxon>
        <taxon>Cystobacterineae</taxon>
        <taxon>Myxococcaceae</taxon>
        <taxon>Corallococcus</taxon>
    </lineage>
</organism>
<dbReference type="GO" id="GO:0004197">
    <property type="term" value="F:cysteine-type endopeptidase activity"/>
    <property type="evidence" value="ECO:0007669"/>
    <property type="project" value="InterPro"/>
</dbReference>
<dbReference type="GO" id="GO:0006508">
    <property type="term" value="P:proteolysis"/>
    <property type="evidence" value="ECO:0007669"/>
    <property type="project" value="InterPro"/>
</dbReference>
<protein>
    <submittedName>
        <fullName evidence="3">Caspase family protein</fullName>
    </submittedName>
</protein>
<evidence type="ECO:0000313" key="4">
    <source>
        <dbReference type="Proteomes" id="UP000272888"/>
    </source>
</evidence>
<dbReference type="AlphaFoldDB" id="A0A3A8QCQ6"/>
<feature type="compositionally biased region" description="Basic and acidic residues" evidence="1">
    <location>
        <begin position="109"/>
        <end position="119"/>
    </location>
</feature>
<gene>
    <name evidence="3" type="ORF">D7V93_12440</name>
</gene>
<feature type="compositionally biased region" description="Basic and acidic residues" evidence="1">
    <location>
        <begin position="83"/>
        <end position="95"/>
    </location>
</feature>
<reference evidence="4" key="1">
    <citation type="submission" date="2018-09" db="EMBL/GenBank/DDBJ databases">
        <authorList>
            <person name="Livingstone P.G."/>
            <person name="Whitworth D.E."/>
        </authorList>
    </citation>
    <scope>NUCLEOTIDE SEQUENCE [LARGE SCALE GENOMIC DNA]</scope>
    <source>
        <strain evidence="4">CA051B</strain>
    </source>
</reference>